<sequence>MSLSDQEFMSLFKNLSLPAEYFDHKGHLRLAWLYLQRYPLELSIIKVAQGIKAYAGSLGAADKYHCTITRALVCIVAQRLSKVSPVQDTRKPAEAKLLTAGLAHKISWQQFISQNQDLLVDAFGVLQQYYSKQLLVSEKARKQFVQPDLRHWS</sequence>
<name>A0ABY7VB23_9GAMM</name>
<proteinExistence type="predicted"/>
<evidence type="ECO:0000313" key="2">
    <source>
        <dbReference type="Proteomes" id="UP001215231"/>
    </source>
</evidence>
<gene>
    <name evidence="1" type="ORF">H3N35_20310</name>
</gene>
<evidence type="ECO:0000313" key="1">
    <source>
        <dbReference type="EMBL" id="WDE10582.1"/>
    </source>
</evidence>
<reference evidence="1 2" key="1">
    <citation type="journal article" date="2022" name="Mar. Drugs">
        <title>Bioassay-Guided Fractionation Leads to the Detection of Cholic Acid Generated by the Rare Thalassomonas sp.</title>
        <authorList>
            <person name="Pheiffer F."/>
            <person name="Schneider Y.K."/>
            <person name="Hansen E.H."/>
            <person name="Andersen J.H."/>
            <person name="Isaksson J."/>
            <person name="Busche T."/>
            <person name="R C."/>
            <person name="Kalinowski J."/>
            <person name="Zyl L.V."/>
            <person name="Trindade M."/>
        </authorList>
    </citation>
    <scope>NUCLEOTIDE SEQUENCE [LARGE SCALE GENOMIC DNA]</scope>
    <source>
        <strain evidence="1 2">A5K-61T</strain>
    </source>
</reference>
<organism evidence="1 2">
    <name type="scientific">Thalassomonas haliotis</name>
    <dbReference type="NCBI Taxonomy" id="485448"/>
    <lineage>
        <taxon>Bacteria</taxon>
        <taxon>Pseudomonadati</taxon>
        <taxon>Pseudomonadota</taxon>
        <taxon>Gammaproteobacteria</taxon>
        <taxon>Alteromonadales</taxon>
        <taxon>Colwelliaceae</taxon>
        <taxon>Thalassomonas</taxon>
    </lineage>
</organism>
<dbReference type="RefSeq" id="WP_274050625.1">
    <property type="nucleotide sequence ID" value="NZ_CP059693.1"/>
</dbReference>
<protein>
    <submittedName>
        <fullName evidence="1">Uncharacterized protein</fullName>
    </submittedName>
</protein>
<keyword evidence="2" id="KW-1185">Reference proteome</keyword>
<dbReference type="EMBL" id="CP059693">
    <property type="protein sequence ID" value="WDE10582.1"/>
    <property type="molecule type" value="Genomic_DNA"/>
</dbReference>
<accession>A0ABY7VB23</accession>
<dbReference type="Proteomes" id="UP001215231">
    <property type="component" value="Chromosome"/>
</dbReference>